<organism evidence="1 2">
    <name type="scientific">Halorubrum ejinorense</name>
    <dbReference type="NCBI Taxonomy" id="425309"/>
    <lineage>
        <taxon>Archaea</taxon>
        <taxon>Methanobacteriati</taxon>
        <taxon>Methanobacteriota</taxon>
        <taxon>Stenosarchaea group</taxon>
        <taxon>Halobacteria</taxon>
        <taxon>Halobacteriales</taxon>
        <taxon>Haloferacaceae</taxon>
        <taxon>Halorubrum</taxon>
    </lineage>
</organism>
<dbReference type="EMBL" id="BAAADQ010000006">
    <property type="protein sequence ID" value="GAA0540908.1"/>
    <property type="molecule type" value="Genomic_DNA"/>
</dbReference>
<gene>
    <name evidence="1" type="ORF">GCM10008994_15000</name>
</gene>
<comment type="caution">
    <text evidence="1">The sequence shown here is derived from an EMBL/GenBank/DDBJ whole genome shotgun (WGS) entry which is preliminary data.</text>
</comment>
<evidence type="ECO:0000313" key="2">
    <source>
        <dbReference type="Proteomes" id="UP001501425"/>
    </source>
</evidence>
<dbReference type="AlphaFoldDB" id="A0AAV3SR11"/>
<dbReference type="Proteomes" id="UP001501425">
    <property type="component" value="Unassembled WGS sequence"/>
</dbReference>
<proteinExistence type="predicted"/>
<name>A0AAV3SR11_9EURY</name>
<reference evidence="1" key="2">
    <citation type="submission" date="2023-12" db="EMBL/GenBank/DDBJ databases">
        <authorList>
            <person name="Sun Q."/>
            <person name="Inoue M."/>
        </authorList>
    </citation>
    <scope>NUCLEOTIDE SEQUENCE</scope>
    <source>
        <strain evidence="1">JCM 14265</strain>
    </source>
</reference>
<accession>A0AAV3SR11</accession>
<reference evidence="1" key="1">
    <citation type="journal article" date="2014" name="Int. J. Syst. Evol. Microbiol.">
        <title>Complete genome sequence of Corynebacterium casei LMG S-19264T (=DSM 44701T), isolated from a smear-ripened cheese.</title>
        <authorList>
            <consortium name="US DOE Joint Genome Institute (JGI-PGF)"/>
            <person name="Walter F."/>
            <person name="Albersmeier A."/>
            <person name="Kalinowski J."/>
            <person name="Ruckert C."/>
        </authorList>
    </citation>
    <scope>NUCLEOTIDE SEQUENCE</scope>
    <source>
        <strain evidence="1">JCM 14265</strain>
    </source>
</reference>
<sequence length="284" mass="31368">MAAFAAGFETNPNELRDIDGTADNAYVIRPAADTDELDDETVRRLVRTIDPVDPVEMDITRTDGVVLVDAVVEAPPEIDREASPDAQIRSKFDRYAGTVTFEHVEGEAVLLDELEVWHDGEEVTGTLFDGDEFAPGDEITVETGLIATVMVRWFDPDANVYDTYAREQVDREAFAVDYDMSAETLEISYEAERPADASNLRLVHRGEEGVQTVGEEFTDGTFDPGNAVTVTDVSIGDSVQLAFDGEEPMGGGSFIHYRARPPRVWIHSHAEDHDQVRRRGVSSS</sequence>
<evidence type="ECO:0000313" key="1">
    <source>
        <dbReference type="EMBL" id="GAA0540908.1"/>
    </source>
</evidence>
<protein>
    <submittedName>
        <fullName evidence="1">Uncharacterized protein</fullName>
    </submittedName>
</protein>